<protein>
    <recommendedName>
        <fullName evidence="5">Amine oxidase domain-containing protein</fullName>
    </recommendedName>
</protein>
<evidence type="ECO:0000256" key="1">
    <source>
        <dbReference type="ARBA" id="ARBA00001974"/>
    </source>
</evidence>
<dbReference type="SUPFAM" id="SSF51905">
    <property type="entry name" value="FAD/NAD(P)-binding domain"/>
    <property type="match status" value="1"/>
</dbReference>
<dbReference type="EMBL" id="MLQQ01000001">
    <property type="protein sequence ID" value="OIJ15604.1"/>
    <property type="molecule type" value="Genomic_DNA"/>
</dbReference>
<evidence type="ECO:0000256" key="3">
    <source>
        <dbReference type="ARBA" id="ARBA00023002"/>
    </source>
</evidence>
<evidence type="ECO:0000256" key="4">
    <source>
        <dbReference type="PIRSR" id="PIRSR601613-1"/>
    </source>
</evidence>
<feature type="binding site" evidence="4">
    <location>
        <position position="229"/>
    </location>
    <ligand>
        <name>FAD</name>
        <dbReference type="ChEBI" id="CHEBI:57692"/>
    </ligand>
</feature>
<dbReference type="Proteomes" id="UP000180098">
    <property type="component" value="Unassembled WGS sequence"/>
</dbReference>
<dbReference type="Pfam" id="PF01593">
    <property type="entry name" value="Amino_oxidase"/>
    <property type="match status" value="1"/>
</dbReference>
<dbReference type="AlphaFoldDB" id="A0A1S2LTE9"/>
<comment type="cofactor">
    <cofactor evidence="1">
        <name>FAD</name>
        <dbReference type="ChEBI" id="CHEBI:57692"/>
    </cofactor>
</comment>
<dbReference type="InterPro" id="IPR036188">
    <property type="entry name" value="FAD/NAD-bd_sf"/>
</dbReference>
<feature type="binding site" evidence="4">
    <location>
        <position position="417"/>
    </location>
    <ligand>
        <name>FAD</name>
        <dbReference type="ChEBI" id="CHEBI:57692"/>
    </ligand>
</feature>
<dbReference type="PANTHER" id="PTHR43563">
    <property type="entry name" value="AMINE OXIDASE"/>
    <property type="match status" value="1"/>
</dbReference>
<dbReference type="SUPFAM" id="SSF54373">
    <property type="entry name" value="FAD-linked reductases, C-terminal domain"/>
    <property type="match status" value="1"/>
</dbReference>
<evidence type="ECO:0000256" key="2">
    <source>
        <dbReference type="ARBA" id="ARBA00005995"/>
    </source>
</evidence>
<proteinExistence type="inferred from homology"/>
<dbReference type="InterPro" id="IPR002937">
    <property type="entry name" value="Amino_oxidase"/>
</dbReference>
<dbReference type="PRINTS" id="PR00757">
    <property type="entry name" value="AMINEOXDASEF"/>
</dbReference>
<feature type="binding site" evidence="4">
    <location>
        <begin position="36"/>
        <end position="37"/>
    </location>
    <ligand>
        <name>FAD</name>
        <dbReference type="ChEBI" id="CHEBI:57692"/>
    </ligand>
</feature>
<reference evidence="6 7" key="1">
    <citation type="submission" date="2016-10" db="EMBL/GenBank/DDBJ databases">
        <title>Draft genome sequences of four alkaliphilic bacteria belonging to the Anaerobacillus genus.</title>
        <authorList>
            <person name="Bassil N.M."/>
            <person name="Lloyd J.R."/>
        </authorList>
    </citation>
    <scope>NUCLEOTIDE SEQUENCE [LARGE SCALE GENOMIC DNA]</scope>
    <source>
        <strain evidence="6 7">DSM 15340</strain>
    </source>
</reference>
<evidence type="ECO:0000313" key="7">
    <source>
        <dbReference type="Proteomes" id="UP000180098"/>
    </source>
</evidence>
<keyword evidence="3" id="KW-0560">Oxidoreductase</keyword>
<dbReference type="GO" id="GO:0016491">
    <property type="term" value="F:oxidoreductase activity"/>
    <property type="evidence" value="ECO:0007669"/>
    <property type="project" value="UniProtKB-KW"/>
</dbReference>
<feature type="domain" description="Amine oxidase" evidence="5">
    <location>
        <begin position="16"/>
        <end position="441"/>
    </location>
</feature>
<dbReference type="Gene3D" id="3.50.50.60">
    <property type="entry name" value="FAD/NAD(P)-binding domain"/>
    <property type="match status" value="1"/>
</dbReference>
<keyword evidence="7" id="KW-1185">Reference proteome</keyword>
<gene>
    <name evidence="6" type="ORF">BKP35_01020</name>
</gene>
<organism evidence="6 7">
    <name type="scientific">Anaerobacillus arseniciselenatis</name>
    <dbReference type="NCBI Taxonomy" id="85682"/>
    <lineage>
        <taxon>Bacteria</taxon>
        <taxon>Bacillati</taxon>
        <taxon>Bacillota</taxon>
        <taxon>Bacilli</taxon>
        <taxon>Bacillales</taxon>
        <taxon>Bacillaceae</taxon>
        <taxon>Anaerobacillus</taxon>
    </lineage>
</organism>
<dbReference type="InterPro" id="IPR050703">
    <property type="entry name" value="Flavin_MAO"/>
</dbReference>
<evidence type="ECO:0000313" key="6">
    <source>
        <dbReference type="EMBL" id="OIJ15604.1"/>
    </source>
</evidence>
<dbReference type="PANTHER" id="PTHR43563:SF1">
    <property type="entry name" value="AMINE OXIDASE [FLAVIN-CONTAINING] B"/>
    <property type="match status" value="1"/>
</dbReference>
<accession>A0A1S2LTE9</accession>
<comment type="similarity">
    <text evidence="2">Belongs to the flavin monoamine oxidase family.</text>
</comment>
<evidence type="ECO:0000259" key="5">
    <source>
        <dbReference type="Pfam" id="PF01593"/>
    </source>
</evidence>
<name>A0A1S2LTE9_9BACI</name>
<dbReference type="RefSeq" id="WP_071311529.1">
    <property type="nucleotide sequence ID" value="NZ_MLQQ01000001.1"/>
</dbReference>
<comment type="caution">
    <text evidence="6">The sequence shown here is derived from an EMBL/GenBank/DDBJ whole genome shotgun (WGS) entry which is preliminary data.</text>
</comment>
<dbReference type="InterPro" id="IPR001613">
    <property type="entry name" value="Flavin_amine_oxidase"/>
</dbReference>
<sequence>MSNYHEVDVVIIGAGLAGLTAALQLNKTNLTFIVVEARTRPGGRIYSHRTSENVTIDLGAQWFSRKHHRVQKLISQFGLHTVSTFRKGKSIYELNGTMNYQKSAPVSSMALIDIFQFSRKLNKISRELDERTPWHGPAADYDKITMEQLLESKMHTKLGKKYLTQLLEELLCANLYEVSALDVLWCLKTAGGVTNVRNSEQMWVREGMGALTDAISNFLKEKIRYDRQVEKIYDENHCSFIYTSNDCWKAKKVIIAIPPNLQTRIHFQPPLPASKAQLNERSGLPSVIKMIFVYKTPFWREFGLNGNALLEDGPLVQTFDSSPEKASRGVLTVLINGTRARNIERLSIEARKREVLVALVRCFGEEAEEPLYIYENNWSEELWTRGGYGVHYAPGIITNFGSALFEPISSIHWAGSETATEWRLYMEGAVQSGERAAKEVIDCLAN</sequence>